<dbReference type="RefSeq" id="WP_089737453.1">
    <property type="nucleotide sequence ID" value="NZ_FNEG01000005.1"/>
</dbReference>
<reference evidence="2 4" key="1">
    <citation type="submission" date="2016-10" db="EMBL/GenBank/DDBJ databases">
        <authorList>
            <person name="Varghese N."/>
            <person name="Submissions S."/>
        </authorList>
    </citation>
    <scope>NUCLEOTIDE SEQUENCE [LARGE SCALE GENOMIC DNA]</scope>
    <source>
        <strain evidence="2 4">DSM 19299</strain>
    </source>
</reference>
<feature type="signal peptide" evidence="1">
    <location>
        <begin position="1"/>
        <end position="19"/>
    </location>
</feature>
<keyword evidence="4" id="KW-1185">Reference proteome</keyword>
<protein>
    <recommendedName>
        <fullName evidence="6">Tissue inhibitor of metalloproteinase</fullName>
    </recommendedName>
</protein>
<dbReference type="OrthoDB" id="1236556at2"/>
<dbReference type="InterPro" id="IPR008993">
    <property type="entry name" value="TIMP-like_OB-fold"/>
</dbReference>
<proteinExistence type="predicted"/>
<keyword evidence="1" id="KW-0732">Signal</keyword>
<dbReference type="Proteomes" id="UP000199426">
    <property type="component" value="Unassembled WGS sequence"/>
</dbReference>
<dbReference type="EMBL" id="FNEG01000005">
    <property type="protein sequence ID" value="SDJ33173.1"/>
    <property type="molecule type" value="Genomic_DNA"/>
</dbReference>
<name>A0A2X2X3Y0_CHRJE</name>
<evidence type="ECO:0000256" key="1">
    <source>
        <dbReference type="SAM" id="SignalP"/>
    </source>
</evidence>
<dbReference type="Gene3D" id="2.40.50.120">
    <property type="match status" value="1"/>
</dbReference>
<feature type="chain" id="PRO_5016616346" description="Tissue inhibitor of metalloproteinase" evidence="1">
    <location>
        <begin position="20"/>
        <end position="257"/>
    </location>
</feature>
<evidence type="ECO:0008006" key="6">
    <source>
        <dbReference type="Google" id="ProtNLM"/>
    </source>
</evidence>
<reference evidence="3 5" key="2">
    <citation type="submission" date="2018-06" db="EMBL/GenBank/DDBJ databases">
        <authorList>
            <consortium name="Pathogen Informatics"/>
            <person name="Doyle S."/>
        </authorList>
    </citation>
    <scope>NUCLEOTIDE SEQUENCE [LARGE SCALE GENOMIC DNA]</scope>
    <source>
        <strain evidence="3 5">NCTC13492</strain>
    </source>
</reference>
<evidence type="ECO:0000313" key="5">
    <source>
        <dbReference type="Proteomes" id="UP000251670"/>
    </source>
</evidence>
<dbReference type="Proteomes" id="UP000251670">
    <property type="component" value="Unassembled WGS sequence"/>
</dbReference>
<dbReference type="STRING" id="445960.SAMN05421542_3209"/>
<dbReference type="AlphaFoldDB" id="A0A2X2X3Y0"/>
<dbReference type="SUPFAM" id="SSF50242">
    <property type="entry name" value="TIMP-like"/>
    <property type="match status" value="1"/>
</dbReference>
<evidence type="ECO:0000313" key="2">
    <source>
        <dbReference type="EMBL" id="SDJ33173.1"/>
    </source>
</evidence>
<sequence length="257" mass="29394">MKKLSLFLFLLLGILKVSACSCAKGTLAENYLEANVVGVIKILKVYDENPDQRTYKADVEFEKIYKGTKFTTLNVRGLIGKSSSAACERDIIPNQRFLVLLNGSNNSFTVSHCSAMSSLNVQPTKDEEAQLEKLSKAFSYLEKNKLKFKGAQFSYYYDEKQGDNPKSELSRINNFNPKQPFAIYKVKLDDSFKIKEMSPIIGFGSKDKIIEGIMKRNIRVETPMFRDTSKKKEYLILLFYNKQNINIPNREVISDSW</sequence>
<dbReference type="EMBL" id="UAWB01000006">
    <property type="protein sequence ID" value="SQB45321.1"/>
    <property type="molecule type" value="Genomic_DNA"/>
</dbReference>
<evidence type="ECO:0000313" key="3">
    <source>
        <dbReference type="EMBL" id="SQB45321.1"/>
    </source>
</evidence>
<accession>A0A2X2X3Y0</accession>
<evidence type="ECO:0000313" key="4">
    <source>
        <dbReference type="Proteomes" id="UP000199426"/>
    </source>
</evidence>
<organism evidence="3 5">
    <name type="scientific">Chryseobacterium jejuense</name>
    <dbReference type="NCBI Taxonomy" id="445960"/>
    <lineage>
        <taxon>Bacteria</taxon>
        <taxon>Pseudomonadati</taxon>
        <taxon>Bacteroidota</taxon>
        <taxon>Flavobacteriia</taxon>
        <taxon>Flavobacteriales</taxon>
        <taxon>Weeksellaceae</taxon>
        <taxon>Chryseobacterium group</taxon>
        <taxon>Chryseobacterium</taxon>
    </lineage>
</organism>
<gene>
    <name evidence="3" type="ORF">NCTC13492_02685</name>
    <name evidence="2" type="ORF">SAMN05421542_3209</name>
</gene>